<dbReference type="Gene3D" id="3.30.230.10">
    <property type="match status" value="1"/>
</dbReference>
<keyword evidence="4" id="KW-0479">Metal-binding</keyword>
<accession>A0A2R5GNF0</accession>
<protein>
    <submittedName>
        <fullName evidence="13">Galactokinase</fullName>
    </submittedName>
</protein>
<reference evidence="13 14" key="1">
    <citation type="submission" date="2017-12" db="EMBL/GenBank/DDBJ databases">
        <title>Sequencing, de novo assembly and annotation of complete genome of a new Thraustochytrid species, strain FCC1311.</title>
        <authorList>
            <person name="Sedici K."/>
            <person name="Godart F."/>
            <person name="Aiese Cigliano R."/>
            <person name="Sanseverino W."/>
            <person name="Barakat M."/>
            <person name="Ortet P."/>
            <person name="Marechal E."/>
            <person name="Cagnac O."/>
            <person name="Amato A."/>
        </authorList>
    </citation>
    <scope>NUCLEOTIDE SEQUENCE [LARGE SCALE GENOMIC DNA]</scope>
</reference>
<evidence type="ECO:0000259" key="10">
    <source>
        <dbReference type="Pfam" id="PF00288"/>
    </source>
</evidence>
<gene>
    <name evidence="13" type="ORF">FCC1311_086412</name>
</gene>
<keyword evidence="7" id="KW-0067">ATP-binding</keyword>
<evidence type="ECO:0000256" key="6">
    <source>
        <dbReference type="ARBA" id="ARBA00022777"/>
    </source>
</evidence>
<dbReference type="Pfam" id="PF10509">
    <property type="entry name" value="GalKase_gal_bdg"/>
    <property type="match status" value="1"/>
</dbReference>
<dbReference type="OrthoDB" id="275179at2759"/>
<dbReference type="EMBL" id="BEYU01000122">
    <property type="protein sequence ID" value="GBG32416.1"/>
    <property type="molecule type" value="Genomic_DNA"/>
</dbReference>
<dbReference type="Pfam" id="PF00288">
    <property type="entry name" value="GHMP_kinases_N"/>
    <property type="match status" value="1"/>
</dbReference>
<evidence type="ECO:0000313" key="13">
    <source>
        <dbReference type="EMBL" id="GBG32416.1"/>
    </source>
</evidence>
<dbReference type="Proteomes" id="UP000241890">
    <property type="component" value="Unassembled WGS sequence"/>
</dbReference>
<dbReference type="InterPro" id="IPR019741">
    <property type="entry name" value="Galactokinase_CS"/>
</dbReference>
<dbReference type="InterPro" id="IPR000705">
    <property type="entry name" value="Galactokinase"/>
</dbReference>
<dbReference type="PRINTS" id="PR00473">
    <property type="entry name" value="GALCTOKINASE"/>
</dbReference>
<dbReference type="InterPro" id="IPR036554">
    <property type="entry name" value="GHMP_kinase_C_sf"/>
</dbReference>
<dbReference type="InterPro" id="IPR019539">
    <property type="entry name" value="GalKase_N"/>
</dbReference>
<keyword evidence="14" id="KW-1185">Reference proteome</keyword>
<dbReference type="GO" id="GO:0005524">
    <property type="term" value="F:ATP binding"/>
    <property type="evidence" value="ECO:0007669"/>
    <property type="project" value="UniProtKB-KW"/>
</dbReference>
<dbReference type="FunFam" id="3.30.230.10:FF:000017">
    <property type="entry name" value="Galactokinase"/>
    <property type="match status" value="1"/>
</dbReference>
<dbReference type="InterPro" id="IPR006204">
    <property type="entry name" value="GHMP_kinase_N_dom"/>
</dbReference>
<dbReference type="InParanoid" id="A0A2R5GNF0"/>
<evidence type="ECO:0000313" key="14">
    <source>
        <dbReference type="Proteomes" id="UP000241890"/>
    </source>
</evidence>
<evidence type="ECO:0000256" key="8">
    <source>
        <dbReference type="ARBA" id="ARBA00022842"/>
    </source>
</evidence>
<dbReference type="InterPro" id="IPR014721">
    <property type="entry name" value="Ribsml_uS5_D2-typ_fold_subgr"/>
</dbReference>
<dbReference type="SUPFAM" id="SSF54211">
    <property type="entry name" value="Ribosomal protein S5 domain 2-like"/>
    <property type="match status" value="1"/>
</dbReference>
<keyword evidence="3" id="KW-0808">Transferase</keyword>
<evidence type="ECO:0000256" key="1">
    <source>
        <dbReference type="ARBA" id="ARBA00006566"/>
    </source>
</evidence>
<evidence type="ECO:0000256" key="7">
    <source>
        <dbReference type="ARBA" id="ARBA00022840"/>
    </source>
</evidence>
<dbReference type="PANTHER" id="PTHR10457">
    <property type="entry name" value="MEVALONATE KINASE/GALACTOKINASE"/>
    <property type="match status" value="1"/>
</dbReference>
<evidence type="ECO:0000256" key="2">
    <source>
        <dbReference type="ARBA" id="ARBA00022490"/>
    </source>
</evidence>
<sequence>MGDDVEAQARKLFATAFEGADKDAAAPGKEKLEKAVCVVAPGRVNLIGEHTDYNDGFVMPLALKLATVCVARRREDGGNSCRIVSALDPSSMCEFTLDETSDSLVAGKDTSWAKYVKGVIKGYMKELSAAAGSSDGTAVGFDAAFASDVPIGAGLSSSASLEVCTAIMLEQVFGVDSVSPIDRALRCVEAEHTFAMMPCGIMDQYISSCGVKGCALLIDCRSREPTEVNLDDPDLVIVVANSNVKHELTGSEYPDRVKSCKAAVAAVDEEFKSDGKSRTALRDVSIEELQAVKDKGAIDEVTYKRAFHGVSEDKRTLEAVKAAQAADYVTVGKLMVQSHESLRDNYEVSVPEIDFLVDHCLKQEGVFGSRITGGGFGGCTVSLVKSDKAEAVMTELGRAFNEKYGKDCACFATKLEAGARLLWNNNEA</sequence>
<evidence type="ECO:0000256" key="4">
    <source>
        <dbReference type="ARBA" id="ARBA00022723"/>
    </source>
</evidence>
<keyword evidence="9" id="KW-0119">Carbohydrate metabolism</keyword>
<evidence type="ECO:0000256" key="3">
    <source>
        <dbReference type="ARBA" id="ARBA00022679"/>
    </source>
</evidence>
<name>A0A2R5GNF0_9STRA</name>
<dbReference type="InterPro" id="IPR006206">
    <property type="entry name" value="Mevalonate/galactokinase"/>
</dbReference>
<dbReference type="GO" id="GO:0004335">
    <property type="term" value="F:galactokinase activity"/>
    <property type="evidence" value="ECO:0007669"/>
    <property type="project" value="InterPro"/>
</dbReference>
<keyword evidence="5" id="KW-0547">Nucleotide-binding</keyword>
<comment type="similarity">
    <text evidence="1">Belongs to the GHMP kinase family. GalK subfamily.</text>
</comment>
<dbReference type="Pfam" id="PF08544">
    <property type="entry name" value="GHMP_kinases_C"/>
    <property type="match status" value="1"/>
</dbReference>
<feature type="domain" description="GHMP kinase N-terminal" evidence="10">
    <location>
        <begin position="115"/>
        <end position="210"/>
    </location>
</feature>
<dbReference type="PRINTS" id="PR00959">
    <property type="entry name" value="MEVGALKINASE"/>
</dbReference>
<evidence type="ECO:0000256" key="5">
    <source>
        <dbReference type="ARBA" id="ARBA00022741"/>
    </source>
</evidence>
<dbReference type="GO" id="GO:0046872">
    <property type="term" value="F:metal ion binding"/>
    <property type="evidence" value="ECO:0007669"/>
    <property type="project" value="UniProtKB-KW"/>
</dbReference>
<dbReference type="Gene3D" id="3.30.70.890">
    <property type="entry name" value="GHMP kinase, C-terminal domain"/>
    <property type="match status" value="1"/>
</dbReference>
<dbReference type="GO" id="GO:0006012">
    <property type="term" value="P:galactose metabolic process"/>
    <property type="evidence" value="ECO:0007669"/>
    <property type="project" value="InterPro"/>
</dbReference>
<dbReference type="GO" id="GO:0005829">
    <property type="term" value="C:cytosol"/>
    <property type="evidence" value="ECO:0007669"/>
    <property type="project" value="TreeGrafter"/>
</dbReference>
<dbReference type="AlphaFoldDB" id="A0A2R5GNF0"/>
<dbReference type="PROSITE" id="PS00106">
    <property type="entry name" value="GALACTOKINASE"/>
    <property type="match status" value="1"/>
</dbReference>
<dbReference type="PROSITE" id="PS00627">
    <property type="entry name" value="GHMP_KINASES_ATP"/>
    <property type="match status" value="1"/>
</dbReference>
<dbReference type="InterPro" id="IPR006203">
    <property type="entry name" value="GHMP_knse_ATP-bd_CS"/>
</dbReference>
<proteinExistence type="inferred from homology"/>
<feature type="domain" description="GHMP kinase C-terminal" evidence="11">
    <location>
        <begin position="320"/>
        <end position="400"/>
    </location>
</feature>
<dbReference type="PIRSF" id="PIRSF000530">
    <property type="entry name" value="Galactokinase"/>
    <property type="match status" value="1"/>
</dbReference>
<keyword evidence="8" id="KW-0460">Magnesium</keyword>
<dbReference type="FunFam" id="3.30.70.890:FF:000001">
    <property type="entry name" value="Galactokinase"/>
    <property type="match status" value="1"/>
</dbReference>
<evidence type="ECO:0000259" key="12">
    <source>
        <dbReference type="Pfam" id="PF10509"/>
    </source>
</evidence>
<comment type="caution">
    <text evidence="13">The sequence shown here is derived from an EMBL/GenBank/DDBJ whole genome shotgun (WGS) entry which is preliminary data.</text>
</comment>
<keyword evidence="2" id="KW-0963">Cytoplasm</keyword>
<dbReference type="InterPro" id="IPR013750">
    <property type="entry name" value="GHMP_kinase_C_dom"/>
</dbReference>
<dbReference type="PANTHER" id="PTHR10457:SF7">
    <property type="entry name" value="GALACTOKINASE-RELATED"/>
    <property type="match status" value="1"/>
</dbReference>
<dbReference type="SUPFAM" id="SSF55060">
    <property type="entry name" value="GHMP Kinase, C-terminal domain"/>
    <property type="match status" value="1"/>
</dbReference>
<evidence type="ECO:0000259" key="11">
    <source>
        <dbReference type="Pfam" id="PF08544"/>
    </source>
</evidence>
<evidence type="ECO:0000256" key="9">
    <source>
        <dbReference type="ARBA" id="ARBA00023277"/>
    </source>
</evidence>
<dbReference type="InterPro" id="IPR020568">
    <property type="entry name" value="Ribosomal_Su5_D2-typ_SF"/>
</dbReference>
<keyword evidence="6 13" id="KW-0418">Kinase</keyword>
<organism evidence="13 14">
    <name type="scientific">Hondaea fermentalgiana</name>
    <dbReference type="NCBI Taxonomy" id="2315210"/>
    <lineage>
        <taxon>Eukaryota</taxon>
        <taxon>Sar</taxon>
        <taxon>Stramenopiles</taxon>
        <taxon>Bigyra</taxon>
        <taxon>Labyrinthulomycetes</taxon>
        <taxon>Thraustochytrida</taxon>
        <taxon>Thraustochytriidae</taxon>
        <taxon>Hondaea</taxon>
    </lineage>
</organism>
<feature type="domain" description="Galactokinase N-terminal" evidence="12">
    <location>
        <begin position="35"/>
        <end position="73"/>
    </location>
</feature>
<dbReference type="NCBIfam" id="TIGR00131">
    <property type="entry name" value="gal_kin"/>
    <property type="match status" value="1"/>
</dbReference>